<dbReference type="EMBL" id="VSRR010041538">
    <property type="protein sequence ID" value="MPC75629.1"/>
    <property type="molecule type" value="Genomic_DNA"/>
</dbReference>
<sequence length="141" mass="15457">MTSRSNQQVPNPDDDRFAGDSTTRSPHHPATLPSPPSRHLAAQNTPLPPPAEVSGAALTLRCPPLLSSLGRQDTLMRPVFQSERPSPLIDELSKAEESAMLHMGIERCHQCSHFTVFCTPGGHTRKGTRDCAVRGRERKKT</sequence>
<gene>
    <name evidence="2" type="ORF">E2C01_070022</name>
</gene>
<organism evidence="2 3">
    <name type="scientific">Portunus trituberculatus</name>
    <name type="common">Swimming crab</name>
    <name type="synonym">Neptunus trituberculatus</name>
    <dbReference type="NCBI Taxonomy" id="210409"/>
    <lineage>
        <taxon>Eukaryota</taxon>
        <taxon>Metazoa</taxon>
        <taxon>Ecdysozoa</taxon>
        <taxon>Arthropoda</taxon>
        <taxon>Crustacea</taxon>
        <taxon>Multicrustacea</taxon>
        <taxon>Malacostraca</taxon>
        <taxon>Eumalacostraca</taxon>
        <taxon>Eucarida</taxon>
        <taxon>Decapoda</taxon>
        <taxon>Pleocyemata</taxon>
        <taxon>Brachyura</taxon>
        <taxon>Eubrachyura</taxon>
        <taxon>Portunoidea</taxon>
        <taxon>Portunidae</taxon>
        <taxon>Portuninae</taxon>
        <taxon>Portunus</taxon>
    </lineage>
</organism>
<evidence type="ECO:0000313" key="3">
    <source>
        <dbReference type="Proteomes" id="UP000324222"/>
    </source>
</evidence>
<comment type="caution">
    <text evidence="2">The sequence shown here is derived from an EMBL/GenBank/DDBJ whole genome shotgun (WGS) entry which is preliminary data.</text>
</comment>
<dbReference type="Proteomes" id="UP000324222">
    <property type="component" value="Unassembled WGS sequence"/>
</dbReference>
<evidence type="ECO:0000313" key="2">
    <source>
        <dbReference type="EMBL" id="MPC75629.1"/>
    </source>
</evidence>
<dbReference type="AlphaFoldDB" id="A0A5B7I160"/>
<feature type="compositionally biased region" description="Polar residues" evidence="1">
    <location>
        <begin position="1"/>
        <end position="10"/>
    </location>
</feature>
<reference evidence="2 3" key="1">
    <citation type="submission" date="2019-05" db="EMBL/GenBank/DDBJ databases">
        <title>Another draft genome of Portunus trituberculatus and its Hox gene families provides insights of decapod evolution.</title>
        <authorList>
            <person name="Jeong J.-H."/>
            <person name="Song I."/>
            <person name="Kim S."/>
            <person name="Choi T."/>
            <person name="Kim D."/>
            <person name="Ryu S."/>
            <person name="Kim W."/>
        </authorList>
    </citation>
    <scope>NUCLEOTIDE SEQUENCE [LARGE SCALE GENOMIC DNA]</scope>
    <source>
        <tissue evidence="2">Muscle</tissue>
    </source>
</reference>
<proteinExistence type="predicted"/>
<name>A0A5B7I160_PORTR</name>
<accession>A0A5B7I160</accession>
<feature type="region of interest" description="Disordered" evidence="1">
    <location>
        <begin position="1"/>
        <end position="54"/>
    </location>
</feature>
<protein>
    <submittedName>
        <fullName evidence="2">Uncharacterized protein</fullName>
    </submittedName>
</protein>
<keyword evidence="3" id="KW-1185">Reference proteome</keyword>
<evidence type="ECO:0000256" key="1">
    <source>
        <dbReference type="SAM" id="MobiDB-lite"/>
    </source>
</evidence>